<accession>A0AAW0BN05</accession>
<keyword evidence="1" id="KW-0812">Transmembrane</keyword>
<proteinExistence type="predicted"/>
<dbReference type="AlphaFoldDB" id="A0AAW0BN05"/>
<sequence>MLDARSTYYLQAFWDDGAWLGNYSDPIPIRADIDDDPSEKYSSTHFLSFHAVNFNPSPPSDVTPPTPTITPTTIVPYSSVSISNPGIITITESSESRPTLNSTSNTTQKSVNKPAIIGGVVGGIVALLLILILYCQCRGYYRQRIREAPLDNQMPVNEDVSKRRYSRLWSTVSDSGVTDKAVVNGK</sequence>
<keyword evidence="3" id="KW-1185">Reference proteome</keyword>
<name>A0AAW0BN05_9AGAR</name>
<organism evidence="2 3">
    <name type="scientific">Paramarasmius palmivorus</name>
    <dbReference type="NCBI Taxonomy" id="297713"/>
    <lineage>
        <taxon>Eukaryota</taxon>
        <taxon>Fungi</taxon>
        <taxon>Dikarya</taxon>
        <taxon>Basidiomycota</taxon>
        <taxon>Agaricomycotina</taxon>
        <taxon>Agaricomycetes</taxon>
        <taxon>Agaricomycetidae</taxon>
        <taxon>Agaricales</taxon>
        <taxon>Marasmiineae</taxon>
        <taxon>Marasmiaceae</taxon>
        <taxon>Paramarasmius</taxon>
    </lineage>
</organism>
<dbReference type="Proteomes" id="UP001383192">
    <property type="component" value="Unassembled WGS sequence"/>
</dbReference>
<comment type="caution">
    <text evidence="2">The sequence shown here is derived from an EMBL/GenBank/DDBJ whole genome shotgun (WGS) entry which is preliminary data.</text>
</comment>
<evidence type="ECO:0000256" key="1">
    <source>
        <dbReference type="SAM" id="Phobius"/>
    </source>
</evidence>
<feature type="transmembrane region" description="Helical" evidence="1">
    <location>
        <begin position="115"/>
        <end position="135"/>
    </location>
</feature>
<evidence type="ECO:0008006" key="4">
    <source>
        <dbReference type="Google" id="ProtNLM"/>
    </source>
</evidence>
<evidence type="ECO:0000313" key="3">
    <source>
        <dbReference type="Proteomes" id="UP001383192"/>
    </source>
</evidence>
<protein>
    <recommendedName>
        <fullName evidence="4">Mid2 domain-containing protein</fullName>
    </recommendedName>
</protein>
<keyword evidence="1" id="KW-1133">Transmembrane helix</keyword>
<evidence type="ECO:0000313" key="2">
    <source>
        <dbReference type="EMBL" id="KAK7027920.1"/>
    </source>
</evidence>
<reference evidence="2 3" key="1">
    <citation type="submission" date="2024-01" db="EMBL/GenBank/DDBJ databases">
        <title>A draft genome for a cacao thread blight-causing isolate of Paramarasmius palmivorus.</title>
        <authorList>
            <person name="Baruah I.K."/>
            <person name="Bukari Y."/>
            <person name="Amoako-Attah I."/>
            <person name="Meinhardt L.W."/>
            <person name="Bailey B.A."/>
            <person name="Cohen S.P."/>
        </authorList>
    </citation>
    <scope>NUCLEOTIDE SEQUENCE [LARGE SCALE GENOMIC DNA]</scope>
    <source>
        <strain evidence="2 3">GH-12</strain>
    </source>
</reference>
<keyword evidence="1" id="KW-0472">Membrane</keyword>
<gene>
    <name evidence="2" type="ORF">VNI00_015136</name>
</gene>
<dbReference type="EMBL" id="JAYKXP010000093">
    <property type="protein sequence ID" value="KAK7027920.1"/>
    <property type="molecule type" value="Genomic_DNA"/>
</dbReference>